<feature type="region of interest" description="Disordered" evidence="8">
    <location>
        <begin position="1"/>
        <end position="22"/>
    </location>
</feature>
<dbReference type="EMBL" id="AMGX01000001">
    <property type="protein sequence ID" value="EXJ76291.1"/>
    <property type="molecule type" value="Genomic_DNA"/>
</dbReference>
<dbReference type="AlphaFoldDB" id="W9XH65"/>
<gene>
    <name evidence="11" type="ORF">A1O5_00799</name>
</gene>
<dbReference type="EC" id="1.1.1.31" evidence="3"/>
<dbReference type="InterPro" id="IPR036291">
    <property type="entry name" value="NAD(P)-bd_dom_sf"/>
</dbReference>
<evidence type="ECO:0000256" key="8">
    <source>
        <dbReference type="SAM" id="MobiDB-lite"/>
    </source>
</evidence>
<evidence type="ECO:0000256" key="1">
    <source>
        <dbReference type="ARBA" id="ARBA00005109"/>
    </source>
</evidence>
<dbReference type="PANTHER" id="PTHR22981:SF7">
    <property type="entry name" value="3-HYDROXYISOBUTYRATE DEHYDROGENASE, MITOCHONDRIAL"/>
    <property type="match status" value="1"/>
</dbReference>
<dbReference type="Gene3D" id="1.10.1040.10">
    <property type="entry name" value="N-(1-d-carboxylethyl)-l-norvaline Dehydrogenase, domain 2"/>
    <property type="match status" value="1"/>
</dbReference>
<dbReference type="Pfam" id="PF03446">
    <property type="entry name" value="NAD_binding_2"/>
    <property type="match status" value="1"/>
</dbReference>
<evidence type="ECO:0000256" key="6">
    <source>
        <dbReference type="ARBA" id="ARBA00023027"/>
    </source>
</evidence>
<dbReference type="SUPFAM" id="SSF51735">
    <property type="entry name" value="NAD(P)-binding Rossmann-fold domains"/>
    <property type="match status" value="1"/>
</dbReference>
<dbReference type="SUPFAM" id="SSF48179">
    <property type="entry name" value="6-phosphogluconate dehydrogenase C-terminal domain-like"/>
    <property type="match status" value="1"/>
</dbReference>
<comment type="catalytic activity">
    <reaction evidence="7">
        <text>3-hydroxy-2-methylpropanoate + NAD(+) = 2-methyl-3-oxopropanoate + NADH + H(+)</text>
        <dbReference type="Rhea" id="RHEA:17681"/>
        <dbReference type="ChEBI" id="CHEBI:11805"/>
        <dbReference type="ChEBI" id="CHEBI:15378"/>
        <dbReference type="ChEBI" id="CHEBI:57540"/>
        <dbReference type="ChEBI" id="CHEBI:57700"/>
        <dbReference type="ChEBI" id="CHEBI:57945"/>
        <dbReference type="EC" id="1.1.1.31"/>
    </reaction>
</comment>
<evidence type="ECO:0000313" key="11">
    <source>
        <dbReference type="EMBL" id="EXJ76291.1"/>
    </source>
</evidence>
<name>W9XH65_9EURO</name>
<dbReference type="OrthoDB" id="48988at2759"/>
<evidence type="ECO:0000259" key="9">
    <source>
        <dbReference type="Pfam" id="PF03446"/>
    </source>
</evidence>
<evidence type="ECO:0000313" key="12">
    <source>
        <dbReference type="Proteomes" id="UP000019471"/>
    </source>
</evidence>
<dbReference type="GO" id="GO:0051287">
    <property type="term" value="F:NAD binding"/>
    <property type="evidence" value="ECO:0007669"/>
    <property type="project" value="InterPro"/>
</dbReference>
<dbReference type="InterPro" id="IPR006115">
    <property type="entry name" value="6PGDH_NADP-bd"/>
</dbReference>
<accession>W9XH65</accession>
<reference evidence="11 12" key="1">
    <citation type="submission" date="2013-03" db="EMBL/GenBank/DDBJ databases">
        <title>The Genome Sequence of Cladophialophora psammophila CBS 110553.</title>
        <authorList>
            <consortium name="The Broad Institute Genomics Platform"/>
            <person name="Cuomo C."/>
            <person name="de Hoog S."/>
            <person name="Gorbushina A."/>
            <person name="Walker B."/>
            <person name="Young S.K."/>
            <person name="Zeng Q."/>
            <person name="Gargeya S."/>
            <person name="Fitzgerald M."/>
            <person name="Haas B."/>
            <person name="Abouelleil A."/>
            <person name="Allen A.W."/>
            <person name="Alvarado L."/>
            <person name="Arachchi H.M."/>
            <person name="Berlin A.M."/>
            <person name="Chapman S.B."/>
            <person name="Gainer-Dewar J."/>
            <person name="Goldberg J."/>
            <person name="Griggs A."/>
            <person name="Gujja S."/>
            <person name="Hansen M."/>
            <person name="Howarth C."/>
            <person name="Imamovic A."/>
            <person name="Ireland A."/>
            <person name="Larimer J."/>
            <person name="McCowan C."/>
            <person name="Murphy C."/>
            <person name="Pearson M."/>
            <person name="Poon T.W."/>
            <person name="Priest M."/>
            <person name="Roberts A."/>
            <person name="Saif S."/>
            <person name="Shea T."/>
            <person name="Sisk P."/>
            <person name="Sykes S."/>
            <person name="Wortman J."/>
            <person name="Nusbaum C."/>
            <person name="Birren B."/>
        </authorList>
    </citation>
    <scope>NUCLEOTIDE SEQUENCE [LARGE SCALE GENOMIC DNA]</scope>
    <source>
        <strain evidence="11 12">CBS 110553</strain>
    </source>
</reference>
<sequence>MAPQSTNTNGIAATNNTATNGTATNGASYHSVRFIGLGLAGWPVATNLPRNGFRVHVFDVDGSKSQRFAEEYDCTAVSSPADGFKDVDILIAMLPNGAIIAIDAPITQRKLHDTDVSKVAIMIGAKNADIVQKVMPVMETLSKYCFVMGGIGSSHAMKTINNYVMASSICALADSFIMGSKFGLHPGTMLDVLNAGTGRMFASENTMRDERLMRRTTQDFSWLCSSRTREFANIWQTGHSSTHSCLPC</sequence>
<dbReference type="Proteomes" id="UP000019471">
    <property type="component" value="Unassembled WGS sequence"/>
</dbReference>
<dbReference type="PANTHER" id="PTHR22981">
    <property type="entry name" value="3-HYDROXYISOBUTYRATE DEHYDROGENASE-RELATED"/>
    <property type="match status" value="1"/>
</dbReference>
<evidence type="ECO:0000256" key="2">
    <source>
        <dbReference type="ARBA" id="ARBA00006013"/>
    </source>
</evidence>
<evidence type="ECO:0000256" key="3">
    <source>
        <dbReference type="ARBA" id="ARBA00012991"/>
    </source>
</evidence>
<protein>
    <recommendedName>
        <fullName evidence="3">3-hydroxyisobutyrate dehydrogenase</fullName>
        <ecNumber evidence="3">1.1.1.31</ecNumber>
    </recommendedName>
</protein>
<evidence type="ECO:0000256" key="5">
    <source>
        <dbReference type="ARBA" id="ARBA00023002"/>
    </source>
</evidence>
<dbReference type="Gene3D" id="3.40.50.720">
    <property type="entry name" value="NAD(P)-binding Rossmann-like Domain"/>
    <property type="match status" value="1"/>
</dbReference>
<dbReference type="GO" id="GO:0008442">
    <property type="term" value="F:3-hydroxyisobutyrate dehydrogenase activity"/>
    <property type="evidence" value="ECO:0007669"/>
    <property type="project" value="UniProtKB-EC"/>
</dbReference>
<dbReference type="GO" id="GO:0009083">
    <property type="term" value="P:branched-chain amino acid catabolic process"/>
    <property type="evidence" value="ECO:0007669"/>
    <property type="project" value="UniProtKB-KW"/>
</dbReference>
<keyword evidence="6" id="KW-0520">NAD</keyword>
<keyword evidence="12" id="KW-1185">Reference proteome</keyword>
<dbReference type="InterPro" id="IPR013328">
    <property type="entry name" value="6PGD_dom2"/>
</dbReference>
<proteinExistence type="inferred from homology"/>
<comment type="caution">
    <text evidence="11">The sequence shown here is derived from an EMBL/GenBank/DDBJ whole genome shotgun (WGS) entry which is preliminary data.</text>
</comment>
<dbReference type="InterPro" id="IPR029154">
    <property type="entry name" value="HIBADH-like_NADP-bd"/>
</dbReference>
<dbReference type="GO" id="GO:0050661">
    <property type="term" value="F:NADP binding"/>
    <property type="evidence" value="ECO:0007669"/>
    <property type="project" value="InterPro"/>
</dbReference>
<dbReference type="HOGENOM" id="CLU_1120070_0_0_1"/>
<comment type="pathway">
    <text evidence="1">Amino-acid degradation; L-valine degradation.</text>
</comment>
<keyword evidence="5" id="KW-0560">Oxidoreductase</keyword>
<dbReference type="eggNOG" id="KOG0409">
    <property type="taxonomic scope" value="Eukaryota"/>
</dbReference>
<dbReference type="Pfam" id="PF14833">
    <property type="entry name" value="NAD_binding_11"/>
    <property type="match status" value="1"/>
</dbReference>
<dbReference type="STRING" id="1182543.W9XH65"/>
<keyword evidence="4" id="KW-0101">Branched-chain amino acid catabolism</keyword>
<feature type="domain" description="3-hydroxyisobutyrate dehydrogenase-like NAD-binding" evidence="10">
    <location>
        <begin position="152"/>
        <end position="220"/>
    </location>
</feature>
<evidence type="ECO:0000256" key="4">
    <source>
        <dbReference type="ARBA" id="ARBA00022456"/>
    </source>
</evidence>
<dbReference type="InterPro" id="IPR008927">
    <property type="entry name" value="6-PGluconate_DH-like_C_sf"/>
</dbReference>
<dbReference type="GeneID" id="19185535"/>
<comment type="similarity">
    <text evidence="2">Belongs to the HIBADH-related family. 3-hydroxyisobutyrate dehydrogenase subfamily.</text>
</comment>
<organism evidence="11 12">
    <name type="scientific">Cladophialophora psammophila CBS 110553</name>
    <dbReference type="NCBI Taxonomy" id="1182543"/>
    <lineage>
        <taxon>Eukaryota</taxon>
        <taxon>Fungi</taxon>
        <taxon>Dikarya</taxon>
        <taxon>Ascomycota</taxon>
        <taxon>Pezizomycotina</taxon>
        <taxon>Eurotiomycetes</taxon>
        <taxon>Chaetothyriomycetidae</taxon>
        <taxon>Chaetothyriales</taxon>
        <taxon>Herpotrichiellaceae</taxon>
        <taxon>Cladophialophora</taxon>
    </lineage>
</organism>
<evidence type="ECO:0000256" key="7">
    <source>
        <dbReference type="ARBA" id="ARBA00049197"/>
    </source>
</evidence>
<feature type="domain" description="6-phosphogluconate dehydrogenase NADP-binding" evidence="9">
    <location>
        <begin position="32"/>
        <end position="99"/>
    </location>
</feature>
<evidence type="ECO:0000259" key="10">
    <source>
        <dbReference type="Pfam" id="PF14833"/>
    </source>
</evidence>
<dbReference type="RefSeq" id="XP_007739608.1">
    <property type="nucleotide sequence ID" value="XM_007741418.1"/>
</dbReference>